<feature type="transmembrane region" description="Helical" evidence="9">
    <location>
        <begin position="416"/>
        <end position="434"/>
    </location>
</feature>
<feature type="transmembrane region" description="Helical" evidence="9">
    <location>
        <begin position="177"/>
        <end position="197"/>
    </location>
</feature>
<reference evidence="11" key="2">
    <citation type="submission" date="2020-09" db="EMBL/GenBank/DDBJ databases">
        <authorList>
            <person name="Sun Q."/>
            <person name="Zhou Y."/>
        </authorList>
    </citation>
    <scope>NUCLEOTIDE SEQUENCE</scope>
    <source>
        <strain evidence="11">CGMCC 1.12187</strain>
    </source>
</reference>
<dbReference type="PANTHER" id="PTHR23501">
    <property type="entry name" value="MAJOR FACILITATOR SUPERFAMILY"/>
    <property type="match status" value="1"/>
</dbReference>
<dbReference type="Proteomes" id="UP000638848">
    <property type="component" value="Unassembled WGS sequence"/>
</dbReference>
<feature type="transmembrane region" description="Helical" evidence="9">
    <location>
        <begin position="120"/>
        <end position="140"/>
    </location>
</feature>
<dbReference type="PANTHER" id="PTHR23501:SF197">
    <property type="entry name" value="COMD"/>
    <property type="match status" value="1"/>
</dbReference>
<dbReference type="CDD" id="cd17502">
    <property type="entry name" value="MFS_Azr1_MDR_like"/>
    <property type="match status" value="1"/>
</dbReference>
<dbReference type="GO" id="GO:0022857">
    <property type="term" value="F:transmembrane transporter activity"/>
    <property type="evidence" value="ECO:0007669"/>
    <property type="project" value="InterPro"/>
</dbReference>
<sequence>MTTTPPATAQDGPLLVLTQKRIWIIFSALIAGMLLSSLDQTIVSTAMPTIVGELGGVEHQAWITTAYLLATTVVMPVYGKFGDVLGRRTLFLVAIALFTLASVGCALATGFWGFVAFRAMQGLGGGGLMILSQAIIADIVPASERGKYMGPLGGIFGLSAVAGPLLGGYFVDHQTWQWAFYINIPIGVVAFAVAWFTLTLPHKRVTRRIDVAGVVLLSVATTCLIFFTEFGGNAEHGWGAATTWAWAAGMLLAGALFVWNEARAEDPIIPLGLFRNPVFVNATAIGLTLGLGMFAAIAFVPTFLQMSSGTSAAESGLLMLPMMAGLMGSSIWSGIMISRTGRYRGYPIAGTLVTAAAMLALTTLAADTPIWLICVYLFVFGAGLGLIMQVIVLVVQNAVDPAMVGTATSTNNYFREVGAALGVAIFGAIFTNNLSEKLTAVFTGAGASADQAGQATATLDPQTLAQLPGPVRDGIVTAYADSLAPVFWYLIPFMLLAFLLALLLRQIPLSDTAGMVARGEAIGGEDAARYDAEQREAARTPAGHREEPAGTPAP</sequence>
<evidence type="ECO:0000256" key="4">
    <source>
        <dbReference type="ARBA" id="ARBA00022475"/>
    </source>
</evidence>
<keyword evidence="7 9" id="KW-0472">Membrane</keyword>
<feature type="transmembrane region" description="Helical" evidence="9">
    <location>
        <begin position="370"/>
        <end position="395"/>
    </location>
</feature>
<evidence type="ECO:0000313" key="12">
    <source>
        <dbReference type="Proteomes" id="UP000638848"/>
    </source>
</evidence>
<feature type="transmembrane region" description="Helical" evidence="9">
    <location>
        <begin position="239"/>
        <end position="259"/>
    </location>
</feature>
<evidence type="ECO:0000256" key="1">
    <source>
        <dbReference type="ARBA" id="ARBA00004651"/>
    </source>
</evidence>
<dbReference type="AlphaFoldDB" id="A0A917H981"/>
<feature type="region of interest" description="Disordered" evidence="8">
    <location>
        <begin position="527"/>
        <end position="554"/>
    </location>
</feature>
<feature type="transmembrane region" description="Helical" evidence="9">
    <location>
        <begin position="316"/>
        <end position="338"/>
    </location>
</feature>
<keyword evidence="4" id="KW-1003">Cell membrane</keyword>
<keyword evidence="5 9" id="KW-0812">Transmembrane</keyword>
<feature type="transmembrane region" description="Helical" evidence="9">
    <location>
        <begin position="345"/>
        <end position="364"/>
    </location>
</feature>
<evidence type="ECO:0000256" key="9">
    <source>
        <dbReference type="SAM" id="Phobius"/>
    </source>
</evidence>
<organism evidence="11 12">
    <name type="scientific">Kocuria dechangensis</name>
    <dbReference type="NCBI Taxonomy" id="1176249"/>
    <lineage>
        <taxon>Bacteria</taxon>
        <taxon>Bacillati</taxon>
        <taxon>Actinomycetota</taxon>
        <taxon>Actinomycetes</taxon>
        <taxon>Micrococcales</taxon>
        <taxon>Micrococcaceae</taxon>
        <taxon>Kocuria</taxon>
    </lineage>
</organism>
<feature type="transmembrane region" description="Helical" evidence="9">
    <location>
        <begin position="22"/>
        <end position="39"/>
    </location>
</feature>
<dbReference type="Pfam" id="PF07690">
    <property type="entry name" value="MFS_1"/>
    <property type="match status" value="1"/>
</dbReference>
<accession>A0A917H981</accession>
<dbReference type="InterPro" id="IPR004638">
    <property type="entry name" value="EmrB-like"/>
</dbReference>
<dbReference type="InterPro" id="IPR020846">
    <property type="entry name" value="MFS_dom"/>
</dbReference>
<gene>
    <name evidence="11" type="ORF">GCM10011374_40400</name>
</gene>
<feature type="transmembrane region" description="Helical" evidence="9">
    <location>
        <begin position="90"/>
        <end position="114"/>
    </location>
</feature>
<dbReference type="RefSeq" id="WP_188540441.1">
    <property type="nucleotide sequence ID" value="NZ_BMEQ01000047.1"/>
</dbReference>
<dbReference type="SUPFAM" id="SSF103473">
    <property type="entry name" value="MFS general substrate transporter"/>
    <property type="match status" value="1"/>
</dbReference>
<evidence type="ECO:0000313" key="11">
    <source>
        <dbReference type="EMBL" id="GGG71609.1"/>
    </source>
</evidence>
<keyword evidence="3" id="KW-0813">Transport</keyword>
<dbReference type="Gene3D" id="1.20.1250.20">
    <property type="entry name" value="MFS general substrate transporter like domains"/>
    <property type="match status" value="1"/>
</dbReference>
<protein>
    <submittedName>
        <fullName evidence="11">MFS transporter</fullName>
    </submittedName>
</protein>
<feature type="transmembrane region" description="Helical" evidence="9">
    <location>
        <begin position="209"/>
        <end position="227"/>
    </location>
</feature>
<evidence type="ECO:0000256" key="3">
    <source>
        <dbReference type="ARBA" id="ARBA00022448"/>
    </source>
</evidence>
<comment type="subcellular location">
    <subcellularLocation>
        <location evidence="1">Cell membrane</location>
        <topology evidence="1">Multi-pass membrane protein</topology>
    </subcellularLocation>
</comment>
<keyword evidence="6 9" id="KW-1133">Transmembrane helix</keyword>
<evidence type="ECO:0000259" key="10">
    <source>
        <dbReference type="PROSITE" id="PS50850"/>
    </source>
</evidence>
<reference evidence="11" key="1">
    <citation type="journal article" date="2014" name="Int. J. Syst. Evol. Microbiol.">
        <title>Complete genome sequence of Corynebacterium casei LMG S-19264T (=DSM 44701T), isolated from a smear-ripened cheese.</title>
        <authorList>
            <consortium name="US DOE Joint Genome Institute (JGI-PGF)"/>
            <person name="Walter F."/>
            <person name="Albersmeier A."/>
            <person name="Kalinowski J."/>
            <person name="Ruckert C."/>
        </authorList>
    </citation>
    <scope>NUCLEOTIDE SEQUENCE</scope>
    <source>
        <strain evidence="11">CGMCC 1.12187</strain>
    </source>
</reference>
<evidence type="ECO:0000256" key="6">
    <source>
        <dbReference type="ARBA" id="ARBA00022989"/>
    </source>
</evidence>
<evidence type="ECO:0000256" key="2">
    <source>
        <dbReference type="ARBA" id="ARBA00007520"/>
    </source>
</evidence>
<dbReference type="Gene3D" id="1.20.1720.10">
    <property type="entry name" value="Multidrug resistance protein D"/>
    <property type="match status" value="1"/>
</dbReference>
<dbReference type="InterPro" id="IPR011701">
    <property type="entry name" value="MFS"/>
</dbReference>
<feature type="compositionally biased region" description="Basic and acidic residues" evidence="8">
    <location>
        <begin position="527"/>
        <end position="548"/>
    </location>
</feature>
<feature type="transmembrane region" description="Helical" evidence="9">
    <location>
        <begin position="152"/>
        <end position="171"/>
    </location>
</feature>
<dbReference type="PROSITE" id="PS50850">
    <property type="entry name" value="MFS"/>
    <property type="match status" value="1"/>
</dbReference>
<dbReference type="EMBL" id="BMEQ01000047">
    <property type="protein sequence ID" value="GGG71609.1"/>
    <property type="molecule type" value="Genomic_DNA"/>
</dbReference>
<evidence type="ECO:0000256" key="5">
    <source>
        <dbReference type="ARBA" id="ARBA00022692"/>
    </source>
</evidence>
<comment type="caution">
    <text evidence="11">The sequence shown here is derived from an EMBL/GenBank/DDBJ whole genome shotgun (WGS) entry which is preliminary data.</text>
</comment>
<dbReference type="InterPro" id="IPR036259">
    <property type="entry name" value="MFS_trans_sf"/>
</dbReference>
<feature type="transmembrane region" description="Helical" evidence="9">
    <location>
        <begin position="486"/>
        <end position="504"/>
    </location>
</feature>
<dbReference type="GO" id="GO:0005886">
    <property type="term" value="C:plasma membrane"/>
    <property type="evidence" value="ECO:0007669"/>
    <property type="project" value="UniProtKB-SubCell"/>
</dbReference>
<keyword evidence="12" id="KW-1185">Reference proteome</keyword>
<feature type="transmembrane region" description="Helical" evidence="9">
    <location>
        <begin position="59"/>
        <end position="78"/>
    </location>
</feature>
<dbReference type="FunFam" id="1.20.1720.10:FF:000004">
    <property type="entry name" value="EmrB/QacA family drug resistance transporter"/>
    <property type="match status" value="1"/>
</dbReference>
<evidence type="ECO:0000256" key="8">
    <source>
        <dbReference type="SAM" id="MobiDB-lite"/>
    </source>
</evidence>
<feature type="domain" description="Major facilitator superfamily (MFS) profile" evidence="10">
    <location>
        <begin position="25"/>
        <end position="509"/>
    </location>
</feature>
<proteinExistence type="inferred from homology"/>
<feature type="transmembrane region" description="Helical" evidence="9">
    <location>
        <begin position="279"/>
        <end position="304"/>
    </location>
</feature>
<comment type="similarity">
    <text evidence="2">Belongs to the major facilitator superfamily. TCR/Tet family.</text>
</comment>
<evidence type="ECO:0000256" key="7">
    <source>
        <dbReference type="ARBA" id="ARBA00023136"/>
    </source>
</evidence>
<dbReference type="NCBIfam" id="TIGR00711">
    <property type="entry name" value="efflux_EmrB"/>
    <property type="match status" value="1"/>
</dbReference>
<name>A0A917H981_9MICC</name>
<dbReference type="PRINTS" id="PR01036">
    <property type="entry name" value="TCRTETB"/>
</dbReference>